<dbReference type="Proteomes" id="UP000008139">
    <property type="component" value="Chromosome"/>
</dbReference>
<reference evidence="3" key="2">
    <citation type="submission" date="2011-03" db="EMBL/GenBank/DDBJ databases">
        <title>The complete genome of Hippea maritima DSM 10411.</title>
        <authorList>
            <consortium name="US DOE Joint Genome Institute (JGI-PGF)"/>
            <person name="Lucas S."/>
            <person name="Copeland A."/>
            <person name="Lapidus A."/>
            <person name="Bruce D."/>
            <person name="Goodwin L."/>
            <person name="Pitluck S."/>
            <person name="Peters L."/>
            <person name="Kyrpides N."/>
            <person name="Mavromatis K."/>
            <person name="Pagani I."/>
            <person name="Ivanova N."/>
            <person name="Mikhailova N."/>
            <person name="Lu M."/>
            <person name="Detter J.C."/>
            <person name="Tapia R."/>
            <person name="Han C."/>
            <person name="Land M."/>
            <person name="Hauser L."/>
            <person name="Markowitz V."/>
            <person name="Cheng J.-F."/>
            <person name="Hugenholtz P."/>
            <person name="Woyke T."/>
            <person name="Wu D."/>
            <person name="Spring S."/>
            <person name="Schroeder M."/>
            <person name="Brambilla E."/>
            <person name="Klenk H.-P."/>
            <person name="Eisen J.A."/>
        </authorList>
    </citation>
    <scope>NUCLEOTIDE SEQUENCE [LARGE SCALE GENOMIC DNA]</scope>
    <source>
        <strain evidence="3">ATCC 700847 / DSM 10411 / MH2</strain>
    </source>
</reference>
<evidence type="ECO:0000313" key="3">
    <source>
        <dbReference type="Proteomes" id="UP000008139"/>
    </source>
</evidence>
<sequence length="47" mass="5277">MQLTQQQYNNNNFRILGFRCVNSPSITEGDFSAGGVKDQKKSGKGRR</sequence>
<dbReference type="AlphaFoldDB" id="F2LV54"/>
<feature type="region of interest" description="Disordered" evidence="1">
    <location>
        <begin position="26"/>
        <end position="47"/>
    </location>
</feature>
<accession>F2LV54</accession>
<name>F2LV54_HIPMA</name>
<evidence type="ECO:0000313" key="2">
    <source>
        <dbReference type="EMBL" id="AEA33638.1"/>
    </source>
</evidence>
<evidence type="ECO:0000256" key="1">
    <source>
        <dbReference type="SAM" id="MobiDB-lite"/>
    </source>
</evidence>
<dbReference type="InParanoid" id="F2LV54"/>
<dbReference type="HOGENOM" id="CLU_3168927_0_0_7"/>
<dbReference type="EMBL" id="CP002606">
    <property type="protein sequence ID" value="AEA33638.1"/>
    <property type="molecule type" value="Genomic_DNA"/>
</dbReference>
<reference evidence="2 3" key="1">
    <citation type="journal article" date="2011" name="Stand. Genomic Sci.">
        <title>Complete genome sequence of the thermophilic sulfur-reducer Hippea maritima type strain (MH(2)).</title>
        <authorList>
            <person name="Huntemann M."/>
            <person name="Lu M."/>
            <person name="Nolan M."/>
            <person name="Lapidus A."/>
            <person name="Lucas S."/>
            <person name="Hammon N."/>
            <person name="Deshpande S."/>
            <person name="Cheng J.F."/>
            <person name="Tapia R."/>
            <person name="Han C."/>
            <person name="Goodwin L."/>
            <person name="Pitluck S."/>
            <person name="Liolios K."/>
            <person name="Pagani I."/>
            <person name="Ivanova N."/>
            <person name="Ovchinikova G."/>
            <person name="Pati A."/>
            <person name="Chen A."/>
            <person name="Palaniappan K."/>
            <person name="Land M."/>
            <person name="Hauser L."/>
            <person name="Jeffries C.D."/>
            <person name="Detter J.C."/>
            <person name="Brambilla E.M."/>
            <person name="Rohde M."/>
            <person name="Spring S."/>
            <person name="Goker M."/>
            <person name="Woyke T."/>
            <person name="Bristow J."/>
            <person name="Eisen J.A."/>
            <person name="Markowitz V."/>
            <person name="Hugenholtz P."/>
            <person name="Kyrpides N.C."/>
            <person name="Klenk H.P."/>
            <person name="Mavromatis K."/>
        </authorList>
    </citation>
    <scope>NUCLEOTIDE SEQUENCE [LARGE SCALE GENOMIC DNA]</scope>
    <source>
        <strain evidence="3">ATCC 700847 / DSM 10411 / MH2</strain>
    </source>
</reference>
<organism evidence="2 3">
    <name type="scientific">Hippea maritima (strain ATCC 700847 / DSM 10411 / MH2)</name>
    <dbReference type="NCBI Taxonomy" id="760142"/>
    <lineage>
        <taxon>Bacteria</taxon>
        <taxon>Pseudomonadati</taxon>
        <taxon>Campylobacterota</taxon>
        <taxon>Desulfurellia</taxon>
        <taxon>Desulfurellales</taxon>
        <taxon>Hippeaceae</taxon>
        <taxon>Hippea</taxon>
    </lineage>
</organism>
<proteinExistence type="predicted"/>
<protein>
    <submittedName>
        <fullName evidence="2">Uncharacterized protein</fullName>
    </submittedName>
</protein>
<keyword evidence="3" id="KW-1185">Reference proteome</keyword>
<gene>
    <name evidence="2" type="ordered locus">Hipma_0668</name>
</gene>
<dbReference type="KEGG" id="hmr:Hipma_0668"/>